<name>A0A0A2A6A7_PROMR</name>
<accession>A0A0A2A6A7</accession>
<organism evidence="1 2">
    <name type="scientific">Prochlorococcus marinus str. MIT 9302</name>
    <dbReference type="NCBI Taxonomy" id="74545"/>
    <lineage>
        <taxon>Bacteria</taxon>
        <taxon>Bacillati</taxon>
        <taxon>Cyanobacteriota</taxon>
        <taxon>Cyanophyceae</taxon>
        <taxon>Synechococcales</taxon>
        <taxon>Prochlorococcaceae</taxon>
        <taxon>Prochlorococcus</taxon>
    </lineage>
</organism>
<dbReference type="Proteomes" id="UP000030445">
    <property type="component" value="Unassembled WGS sequence"/>
</dbReference>
<dbReference type="AlphaFoldDB" id="A0A0A2A6A7"/>
<protein>
    <submittedName>
        <fullName evidence="1">Uncharacterized protein</fullName>
    </submittedName>
</protein>
<gene>
    <name evidence="1" type="ORF">EU96_1751</name>
</gene>
<evidence type="ECO:0000313" key="2">
    <source>
        <dbReference type="Proteomes" id="UP000030445"/>
    </source>
</evidence>
<dbReference type="EMBL" id="JNAM01000011">
    <property type="protein sequence ID" value="KGF97110.1"/>
    <property type="molecule type" value="Genomic_DNA"/>
</dbReference>
<reference evidence="2" key="1">
    <citation type="journal article" date="2014" name="Sci. Data">
        <title>Genomes of diverse isolates of the marine cyanobacterium Prochlorococcus.</title>
        <authorList>
            <person name="Biller S."/>
            <person name="Berube P."/>
            <person name="Thompson J."/>
            <person name="Kelly L."/>
            <person name="Roggensack S."/>
            <person name="Awad L."/>
            <person name="Roache-Johnson K."/>
            <person name="Ding H."/>
            <person name="Giovannoni S.J."/>
            <person name="Moore L.R."/>
            <person name="Chisholm S.W."/>
        </authorList>
    </citation>
    <scope>NUCLEOTIDE SEQUENCE [LARGE SCALE GENOMIC DNA]</scope>
    <source>
        <strain evidence="2">MIT 9302</strain>
    </source>
</reference>
<sequence>MDNEFILKNLPKLYSNPIFLPSSLDINKKVLANAKKSV</sequence>
<evidence type="ECO:0000313" key="1">
    <source>
        <dbReference type="EMBL" id="KGF97110.1"/>
    </source>
</evidence>
<comment type="caution">
    <text evidence="1">The sequence shown here is derived from an EMBL/GenBank/DDBJ whole genome shotgun (WGS) entry which is preliminary data.</text>
</comment>
<proteinExistence type="predicted"/>